<dbReference type="RefSeq" id="WP_035457404.1">
    <property type="nucleotide sequence ID" value="NZ_CP042392.1"/>
</dbReference>
<evidence type="ECO:0000313" key="2">
    <source>
        <dbReference type="Proteomes" id="UP000321772"/>
    </source>
</evidence>
<sequence length="204" mass="22886">MQMHDQHIEALVRTVTDRVWQLLQKRAGLSCVAFETTESAYPNDLLANLQQHNQLVFYADKDAMVQADLLCVSVLSQQQMLAIANLQGIDVVSSAVVARVLTGKQVIVCRQISLSADLHYGVRQKLQDAQRQLLKYGIVYTNDEVLLKKTLTKLSPKVINNERPISFITVDELDRHVQAGKLVLPTNTRLTPSAQDAARDRQLI</sequence>
<protein>
    <recommendedName>
        <fullName evidence="3">Ethanolamine utilization protein</fullName>
    </recommendedName>
</protein>
<gene>
    <name evidence="1" type="ORF">FGL77_07305</name>
</gene>
<reference evidence="1 2" key="1">
    <citation type="submission" date="2019-06" db="EMBL/GenBank/DDBJ databases">
        <title>Genome analyses of bacteria isolated from kimchi.</title>
        <authorList>
            <person name="Lee S."/>
            <person name="Ahn S."/>
            <person name="Roh S."/>
        </authorList>
    </citation>
    <scope>NUCLEOTIDE SEQUENCE [LARGE SCALE GENOMIC DNA]</scope>
    <source>
        <strain evidence="1 2">CBA3616</strain>
    </source>
</reference>
<proteinExistence type="predicted"/>
<evidence type="ECO:0000313" key="1">
    <source>
        <dbReference type="EMBL" id="QEA53124.1"/>
    </source>
</evidence>
<organism evidence="1 2">
    <name type="scientific">Loigolactobacillus coryniformis</name>
    <dbReference type="NCBI Taxonomy" id="1610"/>
    <lineage>
        <taxon>Bacteria</taxon>
        <taxon>Bacillati</taxon>
        <taxon>Bacillota</taxon>
        <taxon>Bacilli</taxon>
        <taxon>Lactobacillales</taxon>
        <taxon>Lactobacillaceae</taxon>
        <taxon>Loigolactobacillus</taxon>
    </lineage>
</organism>
<dbReference type="EMBL" id="CP042392">
    <property type="protein sequence ID" value="QEA53124.1"/>
    <property type="molecule type" value="Genomic_DNA"/>
</dbReference>
<evidence type="ECO:0008006" key="3">
    <source>
        <dbReference type="Google" id="ProtNLM"/>
    </source>
</evidence>
<dbReference type="AlphaFoldDB" id="A0A5B8TML7"/>
<accession>A0A5B8TML7</accession>
<name>A0A5B8TML7_9LACO</name>
<dbReference type="Proteomes" id="UP000321772">
    <property type="component" value="Chromosome"/>
</dbReference>